<accession>A0ABR0S7H8</accession>
<gene>
    <name evidence="2" type="ORF">PT974_12055</name>
</gene>
<feature type="region of interest" description="Disordered" evidence="1">
    <location>
        <begin position="81"/>
        <end position="163"/>
    </location>
</feature>
<name>A0ABR0S7H8_9HYPO</name>
<dbReference type="EMBL" id="JAVFKD010000016">
    <property type="protein sequence ID" value="KAK5987919.1"/>
    <property type="molecule type" value="Genomic_DNA"/>
</dbReference>
<keyword evidence="3" id="KW-1185">Reference proteome</keyword>
<dbReference type="Proteomes" id="UP001338125">
    <property type="component" value="Unassembled WGS sequence"/>
</dbReference>
<comment type="caution">
    <text evidence="2">The sequence shown here is derived from an EMBL/GenBank/DDBJ whole genome shotgun (WGS) entry which is preliminary data.</text>
</comment>
<feature type="compositionally biased region" description="Polar residues" evidence="1">
    <location>
        <begin position="122"/>
        <end position="148"/>
    </location>
</feature>
<sequence>MPHVRAISLPQTPHRKRVCREKVRHAAERQPKPKNWSFKQAAQIQVSDHCLQMSSNTLICWWKPALLGFAKLIMSQPSANETTRNLEPESVLKPLMPSTPVKEHVDDSTFQGASLDIKTPKPTCSQHNFTDLSTSLPQHPCHSESTLQEPPKKKLRSLPPDAPRTIVKQGKFTFIKNVRIREYRLPQPKAMPSPPRSLQFQCRDGFDQNEIYLGYPQPMTKSSPVDQRHAPGTVEESINRLPLTPTRTTLFVSTRGRSN</sequence>
<evidence type="ECO:0000313" key="3">
    <source>
        <dbReference type="Proteomes" id="UP001338125"/>
    </source>
</evidence>
<reference evidence="2 3" key="1">
    <citation type="submission" date="2024-01" db="EMBL/GenBank/DDBJ databases">
        <title>Complete genome of Cladobotryum mycophilum ATHUM6906.</title>
        <authorList>
            <person name="Christinaki A.C."/>
            <person name="Myridakis A.I."/>
            <person name="Kouvelis V.N."/>
        </authorList>
    </citation>
    <scope>NUCLEOTIDE SEQUENCE [LARGE SCALE GENOMIC DNA]</scope>
    <source>
        <strain evidence="2 3">ATHUM6906</strain>
    </source>
</reference>
<evidence type="ECO:0000313" key="2">
    <source>
        <dbReference type="EMBL" id="KAK5987919.1"/>
    </source>
</evidence>
<proteinExistence type="predicted"/>
<protein>
    <submittedName>
        <fullName evidence="2">Uncharacterized protein</fullName>
    </submittedName>
</protein>
<organism evidence="2 3">
    <name type="scientific">Cladobotryum mycophilum</name>
    <dbReference type="NCBI Taxonomy" id="491253"/>
    <lineage>
        <taxon>Eukaryota</taxon>
        <taxon>Fungi</taxon>
        <taxon>Dikarya</taxon>
        <taxon>Ascomycota</taxon>
        <taxon>Pezizomycotina</taxon>
        <taxon>Sordariomycetes</taxon>
        <taxon>Hypocreomycetidae</taxon>
        <taxon>Hypocreales</taxon>
        <taxon>Hypocreaceae</taxon>
        <taxon>Cladobotryum</taxon>
    </lineage>
</organism>
<evidence type="ECO:0000256" key="1">
    <source>
        <dbReference type="SAM" id="MobiDB-lite"/>
    </source>
</evidence>